<dbReference type="AlphaFoldDB" id="A0A2X3BZN8"/>
<name>A0A2X3BZN8_9ACTO</name>
<proteinExistence type="predicted"/>
<evidence type="ECO:0000313" key="1">
    <source>
        <dbReference type="EMBL" id="SQC01535.1"/>
    </source>
</evidence>
<protein>
    <recommendedName>
        <fullName evidence="3">Transposase</fullName>
    </recommendedName>
</protein>
<evidence type="ECO:0008006" key="3">
    <source>
        <dbReference type="Google" id="ProtNLM"/>
    </source>
</evidence>
<accession>A0A2X3BZN8</accession>
<gene>
    <name evidence="1" type="ORF">NCTC11820_01925</name>
</gene>
<organism evidence="1 2">
    <name type="scientific">Mobiluncus curtisii</name>
    <dbReference type="NCBI Taxonomy" id="2051"/>
    <lineage>
        <taxon>Bacteria</taxon>
        <taxon>Bacillati</taxon>
        <taxon>Actinomycetota</taxon>
        <taxon>Actinomycetes</taxon>
        <taxon>Actinomycetales</taxon>
        <taxon>Actinomycetaceae</taxon>
        <taxon>Mobiluncus</taxon>
    </lineage>
</organism>
<evidence type="ECO:0000313" key="2">
    <source>
        <dbReference type="Proteomes" id="UP000250245"/>
    </source>
</evidence>
<dbReference type="Proteomes" id="UP000250245">
    <property type="component" value="Unassembled WGS sequence"/>
</dbReference>
<reference evidence="1 2" key="1">
    <citation type="submission" date="2018-06" db="EMBL/GenBank/DDBJ databases">
        <authorList>
            <consortium name="Pathogen Informatics"/>
            <person name="Doyle S."/>
        </authorList>
    </citation>
    <scope>NUCLEOTIDE SEQUENCE [LARGE SCALE GENOMIC DNA]</scope>
    <source>
        <strain evidence="1 2">NCTC11820</strain>
    </source>
</reference>
<dbReference type="EMBL" id="UASJ01000003">
    <property type="protein sequence ID" value="SQC01535.1"/>
    <property type="molecule type" value="Genomic_DNA"/>
</dbReference>
<sequence length="164" mass="18791">MEESLQWLVGFNNWCLEWEAFLAEETINEYGTRCLTHEKLVRARDSLIRLIKSGNLFTYLDPDLADQTLTCLPAMNNQIEGGINAQLRAMLKDHRGMSLARRIKAISGGATNTSKTRDSSRNPEIMPTDTQLEEYYLNQENLHITQRNLPGWGEVSWVLFLGFL</sequence>